<keyword evidence="3" id="KW-1185">Reference proteome</keyword>
<sequence>MAAPGRRRGRARAKRRRCSAERRQKERGGRKRTNTKGEKRPLRTACGVSARGEDAAAGREPPDPAVGRARPRHARREARRKRRRREGSGEDSSLEGACLQWAGRSCHVCLGSITPASQRADRATTHGKNNPNILQQGPQKVCHLGCLSPTRPQVLSSGLGRTEKKLRKLQEEKRGLSSNAIPSGIGERELYRP</sequence>
<accession>A0ABN9UNF1</accession>
<feature type="compositionally biased region" description="Basic residues" evidence="1">
    <location>
        <begin position="1"/>
        <end position="17"/>
    </location>
</feature>
<evidence type="ECO:0000313" key="3">
    <source>
        <dbReference type="Proteomes" id="UP001189429"/>
    </source>
</evidence>
<evidence type="ECO:0000313" key="2">
    <source>
        <dbReference type="EMBL" id="CAK0861462.1"/>
    </source>
</evidence>
<comment type="caution">
    <text evidence="2">The sequence shown here is derived from an EMBL/GenBank/DDBJ whole genome shotgun (WGS) entry which is preliminary data.</text>
</comment>
<gene>
    <name evidence="2" type="ORF">PCOR1329_LOCUS50126</name>
</gene>
<reference evidence="2" key="1">
    <citation type="submission" date="2023-10" db="EMBL/GenBank/DDBJ databases">
        <authorList>
            <person name="Chen Y."/>
            <person name="Shah S."/>
            <person name="Dougan E. K."/>
            <person name="Thang M."/>
            <person name="Chan C."/>
        </authorList>
    </citation>
    <scope>NUCLEOTIDE SEQUENCE [LARGE SCALE GENOMIC DNA]</scope>
</reference>
<feature type="compositionally biased region" description="Basic and acidic residues" evidence="1">
    <location>
        <begin position="18"/>
        <end position="27"/>
    </location>
</feature>
<protein>
    <recommendedName>
        <fullName evidence="4">PARP-type domain-containing protein</fullName>
    </recommendedName>
</protein>
<proteinExistence type="predicted"/>
<organism evidence="2 3">
    <name type="scientific">Prorocentrum cordatum</name>
    <dbReference type="NCBI Taxonomy" id="2364126"/>
    <lineage>
        <taxon>Eukaryota</taxon>
        <taxon>Sar</taxon>
        <taxon>Alveolata</taxon>
        <taxon>Dinophyceae</taxon>
        <taxon>Prorocentrales</taxon>
        <taxon>Prorocentraceae</taxon>
        <taxon>Prorocentrum</taxon>
    </lineage>
</organism>
<evidence type="ECO:0000256" key="1">
    <source>
        <dbReference type="SAM" id="MobiDB-lite"/>
    </source>
</evidence>
<evidence type="ECO:0008006" key="4">
    <source>
        <dbReference type="Google" id="ProtNLM"/>
    </source>
</evidence>
<feature type="compositionally biased region" description="Basic residues" evidence="1">
    <location>
        <begin position="69"/>
        <end position="85"/>
    </location>
</feature>
<feature type="region of interest" description="Disordered" evidence="1">
    <location>
        <begin position="1"/>
        <end position="94"/>
    </location>
</feature>
<dbReference type="Proteomes" id="UP001189429">
    <property type="component" value="Unassembled WGS sequence"/>
</dbReference>
<feature type="compositionally biased region" description="Basic and acidic residues" evidence="1">
    <location>
        <begin position="51"/>
        <end position="62"/>
    </location>
</feature>
<feature type="region of interest" description="Disordered" evidence="1">
    <location>
        <begin position="170"/>
        <end position="193"/>
    </location>
</feature>
<name>A0ABN9UNF1_9DINO</name>
<dbReference type="EMBL" id="CAUYUJ010016061">
    <property type="protein sequence ID" value="CAK0861462.1"/>
    <property type="molecule type" value="Genomic_DNA"/>
</dbReference>